<dbReference type="AlphaFoldDB" id="A0AB36TIU3"/>
<accession>A0AB36TIU3</accession>
<dbReference type="PANTHER" id="PTHR21666">
    <property type="entry name" value="PEPTIDASE-RELATED"/>
    <property type="match status" value="1"/>
</dbReference>
<dbReference type="Gene3D" id="2.70.70.10">
    <property type="entry name" value="Glucose Permease (Domain IIA)"/>
    <property type="match status" value="1"/>
</dbReference>
<keyword evidence="2" id="KW-0472">Membrane</keyword>
<dbReference type="RefSeq" id="WP_003512089.1">
    <property type="nucleotide sequence ID" value="NZ_CP013828.1"/>
</dbReference>
<sequence length="291" mass="32199">MDDIVYRQRYPRYNVQQSLRRTRKSKRKRGSGERLNLVQKFVIQTVVCVVVLLTAVLIKNINSPITNYCKDKIKGILSYNIDINSVFGKIDSFLASAGNNKSVIKEDESVEDVVENVNEKSGSQKDALESENPAEEEGTYVKSAETVLTDNETENQEDLPNSFIIPVGGIIGALYGERVYTPEGTEEIHQGIDIKALKGTPVKAAAEGEVIEAGENQIYGKYIKIKHGEDIISLYAHCSDLLVSKGQNVKKGETVAKVGNTGTSQEPHLHFEVWEKGTPVNPLDYIQSPSN</sequence>
<gene>
    <name evidence="4" type="ORF">M972_112236</name>
</gene>
<keyword evidence="2" id="KW-0812">Transmembrane</keyword>
<evidence type="ECO:0000313" key="5">
    <source>
        <dbReference type="Proteomes" id="UP000223596"/>
    </source>
</evidence>
<protein>
    <submittedName>
        <fullName evidence="4">Peptidase M23-like protein</fullName>
    </submittedName>
</protein>
<feature type="transmembrane region" description="Helical" evidence="2">
    <location>
        <begin position="37"/>
        <end position="58"/>
    </location>
</feature>
<keyword evidence="2" id="KW-1133">Transmembrane helix</keyword>
<name>A0AB36TIU3_ACETH</name>
<dbReference type="InterPro" id="IPR050570">
    <property type="entry name" value="Cell_wall_metabolism_enzyme"/>
</dbReference>
<dbReference type="CDD" id="cd12797">
    <property type="entry name" value="M23_peptidase"/>
    <property type="match status" value="1"/>
</dbReference>
<dbReference type="EMBL" id="PDBW01000001">
    <property type="protein sequence ID" value="PFH03425.1"/>
    <property type="molecule type" value="Genomic_DNA"/>
</dbReference>
<evidence type="ECO:0000256" key="1">
    <source>
        <dbReference type="SAM" id="MobiDB-lite"/>
    </source>
</evidence>
<dbReference type="InterPro" id="IPR011055">
    <property type="entry name" value="Dup_hybrid_motif"/>
</dbReference>
<proteinExistence type="predicted"/>
<dbReference type="Pfam" id="PF01551">
    <property type="entry name" value="Peptidase_M23"/>
    <property type="match status" value="1"/>
</dbReference>
<feature type="region of interest" description="Disordered" evidence="1">
    <location>
        <begin position="116"/>
        <end position="141"/>
    </location>
</feature>
<dbReference type="Proteomes" id="UP000223596">
    <property type="component" value="Unassembled WGS sequence"/>
</dbReference>
<feature type="domain" description="M23ase beta-sheet core" evidence="3">
    <location>
        <begin position="188"/>
        <end position="282"/>
    </location>
</feature>
<dbReference type="PANTHER" id="PTHR21666:SF270">
    <property type="entry name" value="MUREIN HYDROLASE ACTIVATOR ENVC"/>
    <property type="match status" value="1"/>
</dbReference>
<dbReference type="GeneID" id="35803250"/>
<reference evidence="4 5" key="1">
    <citation type="submission" date="2017-09" db="EMBL/GenBank/DDBJ databases">
        <title>Evaluation of Pacific Biosciences Sequencing Technology to Finishing C. thermocellum Genome Sequences.</title>
        <authorList>
            <person name="Brown S."/>
        </authorList>
    </citation>
    <scope>NUCLEOTIDE SEQUENCE [LARGE SCALE GENOMIC DNA]</scope>
    <source>
        <strain evidence="4 5">AD2</strain>
    </source>
</reference>
<evidence type="ECO:0000313" key="4">
    <source>
        <dbReference type="EMBL" id="PFH03425.1"/>
    </source>
</evidence>
<dbReference type="SUPFAM" id="SSF51261">
    <property type="entry name" value="Duplicated hybrid motif"/>
    <property type="match status" value="1"/>
</dbReference>
<dbReference type="InterPro" id="IPR016047">
    <property type="entry name" value="M23ase_b-sheet_dom"/>
</dbReference>
<organism evidence="4 5">
    <name type="scientific">Acetivibrio thermocellus AD2</name>
    <dbReference type="NCBI Taxonomy" id="1138384"/>
    <lineage>
        <taxon>Bacteria</taxon>
        <taxon>Bacillati</taxon>
        <taxon>Bacillota</taxon>
        <taxon>Clostridia</taxon>
        <taxon>Eubacteriales</taxon>
        <taxon>Oscillospiraceae</taxon>
        <taxon>Acetivibrio</taxon>
    </lineage>
</organism>
<evidence type="ECO:0000256" key="2">
    <source>
        <dbReference type="SAM" id="Phobius"/>
    </source>
</evidence>
<dbReference type="GO" id="GO:0004222">
    <property type="term" value="F:metalloendopeptidase activity"/>
    <property type="evidence" value="ECO:0007669"/>
    <property type="project" value="TreeGrafter"/>
</dbReference>
<evidence type="ECO:0000259" key="3">
    <source>
        <dbReference type="Pfam" id="PF01551"/>
    </source>
</evidence>
<comment type="caution">
    <text evidence="4">The sequence shown here is derived from an EMBL/GenBank/DDBJ whole genome shotgun (WGS) entry which is preliminary data.</text>
</comment>